<feature type="compositionally biased region" description="Basic residues" evidence="2">
    <location>
        <begin position="44"/>
        <end position="55"/>
    </location>
</feature>
<evidence type="ECO:0000256" key="1">
    <source>
        <dbReference type="SAM" id="Coils"/>
    </source>
</evidence>
<comment type="caution">
    <text evidence="3">The sequence shown here is derived from an EMBL/GenBank/DDBJ whole genome shotgun (WGS) entry which is preliminary data.</text>
</comment>
<feature type="coiled-coil region" evidence="1">
    <location>
        <begin position="181"/>
        <end position="259"/>
    </location>
</feature>
<protein>
    <submittedName>
        <fullName evidence="3">Uncharacterized protein</fullName>
    </submittedName>
</protein>
<name>A0A812ZTT0_9DINO</name>
<evidence type="ECO:0000256" key="2">
    <source>
        <dbReference type="SAM" id="MobiDB-lite"/>
    </source>
</evidence>
<keyword evidence="1" id="KW-0175">Coiled coil</keyword>
<reference evidence="3" key="1">
    <citation type="submission" date="2021-02" db="EMBL/GenBank/DDBJ databases">
        <authorList>
            <person name="Dougan E. K."/>
            <person name="Rhodes N."/>
            <person name="Thang M."/>
            <person name="Chan C."/>
        </authorList>
    </citation>
    <scope>NUCLEOTIDE SEQUENCE</scope>
</reference>
<feature type="compositionally biased region" description="Gly residues" evidence="2">
    <location>
        <begin position="11"/>
        <end position="39"/>
    </location>
</feature>
<sequence>MAWRQNSSWSGWGGGASGWGTGASGSGASGSGGWSGGGQPPLSKKQKQNKRKKKTQCNQERVDVRWAINKKLAACQADLAGALQQISSLQELQSTTSAQLEEAKKISAEQKSELQLLSHSRRLVVTERDALLQKSQVQEKVIAEQSQQIPELQRLAESERGAREDVRPRVLMQSWEASKGLEVMRTQLEEAQRTNAQLRAQQEETASQSQHFKMEMEKAIVDLDRHKRLEVNQRLQQELQSLKEKLRVAEAAKEEAEAERPNAHFPWLLVCLRVPLT</sequence>
<keyword evidence="4" id="KW-1185">Reference proteome</keyword>
<accession>A0A812ZTT0</accession>
<evidence type="ECO:0000313" key="4">
    <source>
        <dbReference type="Proteomes" id="UP000601435"/>
    </source>
</evidence>
<feature type="region of interest" description="Disordered" evidence="2">
    <location>
        <begin position="1"/>
        <end position="58"/>
    </location>
</feature>
<dbReference type="OrthoDB" id="440484at2759"/>
<proteinExistence type="predicted"/>
<organism evidence="3 4">
    <name type="scientific">Symbiodinium necroappetens</name>
    <dbReference type="NCBI Taxonomy" id="1628268"/>
    <lineage>
        <taxon>Eukaryota</taxon>
        <taxon>Sar</taxon>
        <taxon>Alveolata</taxon>
        <taxon>Dinophyceae</taxon>
        <taxon>Suessiales</taxon>
        <taxon>Symbiodiniaceae</taxon>
        <taxon>Symbiodinium</taxon>
    </lineage>
</organism>
<evidence type="ECO:0000313" key="3">
    <source>
        <dbReference type="EMBL" id="CAE7837603.1"/>
    </source>
</evidence>
<dbReference type="EMBL" id="CAJNJA010049536">
    <property type="protein sequence ID" value="CAE7837603.1"/>
    <property type="molecule type" value="Genomic_DNA"/>
</dbReference>
<dbReference type="AlphaFoldDB" id="A0A812ZTT0"/>
<dbReference type="Proteomes" id="UP000601435">
    <property type="component" value="Unassembled WGS sequence"/>
</dbReference>
<gene>
    <name evidence="3" type="ORF">SNEC2469_LOCUS25244</name>
</gene>